<dbReference type="Gene3D" id="3.40.50.720">
    <property type="entry name" value="NAD(P)-binding Rossmann-like Domain"/>
    <property type="match status" value="1"/>
</dbReference>
<dbReference type="InterPro" id="IPR016040">
    <property type="entry name" value="NAD(P)-bd_dom"/>
</dbReference>
<proteinExistence type="predicted"/>
<reference evidence="3" key="2">
    <citation type="submission" date="2023-07" db="EMBL/GenBank/DDBJ databases">
        <title>Shewanella mangrovi sp. nov., an acetaldehyde- degrading bacterium isolated from mangrove sediment.</title>
        <authorList>
            <person name="Liu Y."/>
        </authorList>
    </citation>
    <scope>NUCLEOTIDE SEQUENCE [LARGE SCALE GENOMIC DNA]</scope>
    <source>
        <strain evidence="3">C32</strain>
    </source>
</reference>
<dbReference type="Proteomes" id="UP001201549">
    <property type="component" value="Unassembled WGS sequence"/>
</dbReference>
<dbReference type="SUPFAM" id="SSF51735">
    <property type="entry name" value="NAD(P)-binding Rossmann-fold domains"/>
    <property type="match status" value="1"/>
</dbReference>
<name>A0ABT2FIA6_9GAMM</name>
<reference evidence="2 3" key="1">
    <citation type="submission" date="2022-02" db="EMBL/GenBank/DDBJ databases">
        <authorList>
            <person name="Zhuang L."/>
        </authorList>
    </citation>
    <scope>NUCLEOTIDE SEQUENCE [LARGE SCALE GENOMIC DNA]</scope>
    <source>
        <strain evidence="2 3">C32</strain>
    </source>
</reference>
<sequence>MRRIFIIGGAGKVARYLAPRLTKQGDHPVSLYRHFEQEPELKALGAEPVYGDLAKLSPESLSQLMAGCDAVVFSAGAGGKGGKENTKAIDGDGLEKSVEAAKLAGIERFILVSAFPEAGRGQPISDTFEYYMEVKKAADVYLVASGLDWVIVRPGTLTDDAATTLVNAGLAVSYGNVSRDNVAATLAYIIAHDAIKRVIIELTDGDQPIEQALAKFQR</sequence>
<comment type="caution">
    <text evidence="2">The sequence shown here is derived from an EMBL/GenBank/DDBJ whole genome shotgun (WGS) entry which is preliminary data.</text>
</comment>
<keyword evidence="3" id="KW-1185">Reference proteome</keyword>
<organism evidence="2 3">
    <name type="scientific">Shewanella electrica</name>
    <dbReference type="NCBI Taxonomy" id="515560"/>
    <lineage>
        <taxon>Bacteria</taxon>
        <taxon>Pseudomonadati</taxon>
        <taxon>Pseudomonadota</taxon>
        <taxon>Gammaproteobacteria</taxon>
        <taxon>Alteromonadales</taxon>
        <taxon>Shewanellaceae</taxon>
        <taxon>Shewanella</taxon>
    </lineage>
</organism>
<protein>
    <submittedName>
        <fullName evidence="2">SDR family oxidoreductase</fullName>
    </submittedName>
</protein>
<dbReference type="RefSeq" id="WP_238895461.1">
    <property type="nucleotide sequence ID" value="NZ_JAKOGG010000003.1"/>
</dbReference>
<feature type="domain" description="NAD(P)-binding" evidence="1">
    <location>
        <begin position="8"/>
        <end position="192"/>
    </location>
</feature>
<dbReference type="CDD" id="cd05243">
    <property type="entry name" value="SDR_a5"/>
    <property type="match status" value="1"/>
</dbReference>
<evidence type="ECO:0000313" key="2">
    <source>
        <dbReference type="EMBL" id="MCS4556057.1"/>
    </source>
</evidence>
<gene>
    <name evidence="2" type="ORF">L9G74_06365</name>
</gene>
<dbReference type="Pfam" id="PF13460">
    <property type="entry name" value="NAD_binding_10"/>
    <property type="match status" value="1"/>
</dbReference>
<evidence type="ECO:0000259" key="1">
    <source>
        <dbReference type="Pfam" id="PF13460"/>
    </source>
</evidence>
<dbReference type="PANTHER" id="PTHR15020">
    <property type="entry name" value="FLAVIN REDUCTASE-RELATED"/>
    <property type="match status" value="1"/>
</dbReference>
<dbReference type="EMBL" id="JAKOGG010000003">
    <property type="protein sequence ID" value="MCS4556057.1"/>
    <property type="molecule type" value="Genomic_DNA"/>
</dbReference>
<evidence type="ECO:0000313" key="3">
    <source>
        <dbReference type="Proteomes" id="UP001201549"/>
    </source>
</evidence>
<accession>A0ABT2FIA6</accession>
<dbReference type="InterPro" id="IPR036291">
    <property type="entry name" value="NAD(P)-bd_dom_sf"/>
</dbReference>
<dbReference type="PANTHER" id="PTHR15020:SF50">
    <property type="entry name" value="UPF0659 PROTEIN YMR090W"/>
    <property type="match status" value="1"/>
</dbReference>